<keyword evidence="4" id="KW-1185">Reference proteome</keyword>
<dbReference type="Pfam" id="PF13796">
    <property type="entry name" value="Sensor"/>
    <property type="match status" value="1"/>
</dbReference>
<proteinExistence type="predicted"/>
<dbReference type="GeneID" id="56030181"/>
<evidence type="ECO:0000313" key="4">
    <source>
        <dbReference type="Proteomes" id="UP000509750"/>
    </source>
</evidence>
<feature type="transmembrane region" description="Helical" evidence="1">
    <location>
        <begin position="135"/>
        <end position="157"/>
    </location>
</feature>
<dbReference type="RefSeq" id="WP_179170353.1">
    <property type="nucleotide sequence ID" value="NZ_CP058529.1"/>
</dbReference>
<name>A0A7D5K951_9EURY</name>
<keyword evidence="1" id="KW-0472">Membrane</keyword>
<feature type="domain" description="Putative sensor" evidence="2">
    <location>
        <begin position="34"/>
        <end position="238"/>
    </location>
</feature>
<evidence type="ECO:0000313" key="3">
    <source>
        <dbReference type="EMBL" id="QLG28779.1"/>
    </source>
</evidence>
<dbReference type="AlphaFoldDB" id="A0A7D5K951"/>
<keyword evidence="1" id="KW-1133">Transmembrane helix</keyword>
<sequence length="249" mass="27460">MSTRTSPPTRDLEQVVGHALRAPTRPQTYRNLLYLLVSFPLGIAYFVLLTIGFSAGVPLLLVLVGVPVIVLTLLVSVWLAGFERLLVRRLLGVEVPPTELRTDGSPRERLVGLVTDVATWKAVGYLFTKFAYENLAFGLLGSVFATSASFLLAPLYYTRAPVVSYGPFSIADLTLELLFGWDDLLIGLTTTIELGSWQVETLPGALLFAGLGVLGFLVAFPLANGFAWLWGRYARYMLTAPRYWSTPEW</sequence>
<dbReference type="KEGG" id="halg:HUG10_15070"/>
<organism evidence="3 4">
    <name type="scientific">Halorarum halophilum</name>
    <dbReference type="NCBI Taxonomy" id="2743090"/>
    <lineage>
        <taxon>Archaea</taxon>
        <taxon>Methanobacteriati</taxon>
        <taxon>Methanobacteriota</taxon>
        <taxon>Stenosarchaea group</taxon>
        <taxon>Halobacteria</taxon>
        <taxon>Halobacteriales</taxon>
        <taxon>Haloferacaceae</taxon>
        <taxon>Halorarum</taxon>
    </lineage>
</organism>
<protein>
    <submittedName>
        <fullName evidence="3">Sensor domain-containing protein</fullName>
    </submittedName>
</protein>
<accession>A0A7D5K951</accession>
<feature type="transmembrane region" description="Helical" evidence="1">
    <location>
        <begin position="59"/>
        <end position="80"/>
    </location>
</feature>
<feature type="transmembrane region" description="Helical" evidence="1">
    <location>
        <begin position="32"/>
        <end position="53"/>
    </location>
</feature>
<reference evidence="3 4" key="1">
    <citation type="submission" date="2020-07" db="EMBL/GenBank/DDBJ databases">
        <title>Gai3-2, isolated from salt lake.</title>
        <authorList>
            <person name="Cui H."/>
            <person name="Shi X."/>
        </authorList>
    </citation>
    <scope>NUCLEOTIDE SEQUENCE [LARGE SCALE GENOMIC DNA]</scope>
    <source>
        <strain evidence="3 4">Gai3-2</strain>
    </source>
</reference>
<dbReference type="Proteomes" id="UP000509750">
    <property type="component" value="Chromosome"/>
</dbReference>
<dbReference type="OrthoDB" id="253413at2157"/>
<dbReference type="InterPro" id="IPR025828">
    <property type="entry name" value="Put_sensor_dom"/>
</dbReference>
<gene>
    <name evidence="3" type="ORF">HUG10_15070</name>
</gene>
<keyword evidence="1" id="KW-0812">Transmembrane</keyword>
<evidence type="ECO:0000259" key="2">
    <source>
        <dbReference type="Pfam" id="PF13796"/>
    </source>
</evidence>
<dbReference type="EMBL" id="CP058529">
    <property type="protein sequence ID" value="QLG28779.1"/>
    <property type="molecule type" value="Genomic_DNA"/>
</dbReference>
<feature type="transmembrane region" description="Helical" evidence="1">
    <location>
        <begin position="205"/>
        <end position="230"/>
    </location>
</feature>
<evidence type="ECO:0000256" key="1">
    <source>
        <dbReference type="SAM" id="Phobius"/>
    </source>
</evidence>